<dbReference type="Gene3D" id="4.10.240.10">
    <property type="entry name" value="Zn(2)-C6 fungal-type DNA-binding domain"/>
    <property type="match status" value="1"/>
</dbReference>
<feature type="compositionally biased region" description="Low complexity" evidence="2">
    <location>
        <begin position="1004"/>
        <end position="1030"/>
    </location>
</feature>
<dbReference type="GO" id="GO:0004386">
    <property type="term" value="F:helicase activity"/>
    <property type="evidence" value="ECO:0007669"/>
    <property type="project" value="UniProtKB-KW"/>
</dbReference>
<feature type="region of interest" description="Disordered" evidence="2">
    <location>
        <begin position="72"/>
        <end position="96"/>
    </location>
</feature>
<dbReference type="PRINTS" id="PR00755">
    <property type="entry name" value="AFLATOXINBRP"/>
</dbReference>
<protein>
    <submittedName>
        <fullName evidence="4">ATP-dependent DNA helicase II subunit 1</fullName>
    </submittedName>
</protein>
<keyword evidence="5" id="KW-1185">Reference proteome</keyword>
<dbReference type="SMART" id="SM00066">
    <property type="entry name" value="GAL4"/>
    <property type="match status" value="1"/>
</dbReference>
<feature type="compositionally biased region" description="Acidic residues" evidence="2">
    <location>
        <begin position="547"/>
        <end position="583"/>
    </location>
</feature>
<feature type="compositionally biased region" description="Polar residues" evidence="2">
    <location>
        <begin position="862"/>
        <end position="875"/>
    </location>
</feature>
<organism evidence="4 5">
    <name type="scientific">Neonectria magnoliae</name>
    <dbReference type="NCBI Taxonomy" id="2732573"/>
    <lineage>
        <taxon>Eukaryota</taxon>
        <taxon>Fungi</taxon>
        <taxon>Dikarya</taxon>
        <taxon>Ascomycota</taxon>
        <taxon>Pezizomycotina</taxon>
        <taxon>Sordariomycetes</taxon>
        <taxon>Hypocreomycetidae</taxon>
        <taxon>Hypocreales</taxon>
        <taxon>Nectriaceae</taxon>
        <taxon>Neonectria</taxon>
    </lineage>
</organism>
<dbReference type="SUPFAM" id="SSF57701">
    <property type="entry name" value="Zn2/Cys6 DNA-binding domain"/>
    <property type="match status" value="1"/>
</dbReference>
<evidence type="ECO:0000256" key="2">
    <source>
        <dbReference type="SAM" id="MobiDB-lite"/>
    </source>
</evidence>
<feature type="compositionally biased region" description="Polar residues" evidence="2">
    <location>
        <begin position="806"/>
        <end position="843"/>
    </location>
</feature>
<evidence type="ECO:0000313" key="4">
    <source>
        <dbReference type="EMBL" id="KAK7432615.1"/>
    </source>
</evidence>
<keyword evidence="4" id="KW-0067">ATP-binding</keyword>
<feature type="compositionally biased region" description="Polar residues" evidence="2">
    <location>
        <begin position="440"/>
        <end position="449"/>
    </location>
</feature>
<dbReference type="Proteomes" id="UP001498421">
    <property type="component" value="Unassembled WGS sequence"/>
</dbReference>
<feature type="region of interest" description="Disordered" evidence="2">
    <location>
        <begin position="424"/>
        <end position="1047"/>
    </location>
</feature>
<dbReference type="EMBL" id="JAZAVK010000004">
    <property type="protein sequence ID" value="KAK7432615.1"/>
    <property type="molecule type" value="Genomic_DNA"/>
</dbReference>
<feature type="compositionally biased region" description="Polar residues" evidence="2">
    <location>
        <begin position="882"/>
        <end position="892"/>
    </location>
</feature>
<keyword evidence="4" id="KW-0347">Helicase</keyword>
<proteinExistence type="predicted"/>
<dbReference type="PROSITE" id="PS00463">
    <property type="entry name" value="ZN2_CY6_FUNGAL_1"/>
    <property type="match status" value="1"/>
</dbReference>
<dbReference type="CDD" id="cd00067">
    <property type="entry name" value="GAL4"/>
    <property type="match status" value="1"/>
</dbReference>
<dbReference type="InterPro" id="IPR036864">
    <property type="entry name" value="Zn2-C6_fun-type_DNA-bd_sf"/>
</dbReference>
<keyword evidence="1" id="KW-0539">Nucleus</keyword>
<feature type="compositionally biased region" description="Polar residues" evidence="2">
    <location>
        <begin position="718"/>
        <end position="740"/>
    </location>
</feature>
<feature type="compositionally biased region" description="Basic and acidic residues" evidence="2">
    <location>
        <begin position="741"/>
        <end position="754"/>
    </location>
</feature>
<sequence length="1047" mass="113829">MADFLASFNLGAQTAAPSNNLPCDSVDDLQLHLRSTLDAKTSPTRAEHVSITMELRASVRFVIPLLSEPQNGDLSNIDPSLGGGTEAPNQPGDQPSRVVAANEALTNQPQDDPTLQTSVAKHIVAALGSIDDSTWTIREVTRGSQGWKFTYLCKDSFQQWNRQNAKHSSKAVVGDHIQQQDPILRNRPAFDCRGTIVIDFNRNSRAISVKYDHTPQHKTVADLFEYFKPPPRQLGPGAQRQQNLLQQKTPKAKRADRRAQDENGNPRRKKKKNDGTSQPSAATSEGQMLSSEYPAPVPEGGQPQPNAAYPQDSQLPGGDSGANPHAFGDYPEGLVAGELANHTQAQQSGSQPPSRATFPVKISPAETARRREAALVLLTKAGVPPETLSTDQFSIFSNQSPELQKESLVMLAKYGAERLRIVHPTNKGGSASAPASTSPDQSNQATPSGPMTIKELVPQPGGSGDVDSRNGHATNAEEDESVTQTTGRSRRKPGKSRNACLTCKGQKVKCPREKPSCSECEARGLVCEYAPQKPRKKKPKSSKIVIDEPEEDGEDDFGQDETWGDAEGDETNLNDAGEQDPPDDYSTYPQLPLSNAITPAPPPPQDLHASHTDYFQSGPDLTLPQDEASSMGHHHATTDPAHTYNPMISEPVHHIEHQPVPVEADAVSPTQRRWDPRNSASHSQRDLPSESLRPSAQDISMTSQASPDWNTGARKGGSETTMASGSSQMSHSGTMNQRSGNVEHHRTPDADQARDGMQAASALARAAIQQHQQYQQHQSPTAAAAILAQTRVSPFQPVNAPRAKSRQSQRAQSRTPLTDQPMTTAYQPLSYHNQQARFNTSAHRTSDQMDGISKHGNYGRHGNSSTTASHQSSQKAAYEPYSQPQGTSSLSQPVDPPSRIAKIAQSMSSQAPSTMATSYQTTSSDQWSSTNNRTELPYSSTADTYNSQQNTYSQPSGSTKAASGSRQSYNTGESTQPTRSEASSFSQQQQQQQKNYSSYPPPAQHQQSHANNQQPSWYSFNNSGNSNSFSATNQAPRYSWKPPDESW</sequence>
<feature type="domain" description="Zn(2)-C6 fungal-type" evidence="3">
    <location>
        <begin position="499"/>
        <end position="529"/>
    </location>
</feature>
<comment type="caution">
    <text evidence="4">The sequence shown here is derived from an EMBL/GenBank/DDBJ whole genome shotgun (WGS) entry which is preliminary data.</text>
</comment>
<feature type="compositionally biased region" description="Low complexity" evidence="2">
    <location>
        <begin position="759"/>
        <end position="778"/>
    </location>
</feature>
<feature type="compositionally biased region" description="Polar residues" evidence="2">
    <location>
        <begin position="587"/>
        <end position="597"/>
    </location>
</feature>
<feature type="compositionally biased region" description="Polar residues" evidence="2">
    <location>
        <begin position="692"/>
        <end position="709"/>
    </location>
</feature>
<dbReference type="PROSITE" id="PS50048">
    <property type="entry name" value="ZN2_CY6_FUNGAL_2"/>
    <property type="match status" value="1"/>
</dbReference>
<feature type="compositionally biased region" description="Low complexity" evidence="2">
    <location>
        <begin position="430"/>
        <end position="439"/>
    </location>
</feature>
<feature type="region of interest" description="Disordered" evidence="2">
    <location>
        <begin position="227"/>
        <end position="365"/>
    </location>
</feature>
<evidence type="ECO:0000259" key="3">
    <source>
        <dbReference type="PROSITE" id="PS50048"/>
    </source>
</evidence>
<reference evidence="4 5" key="1">
    <citation type="journal article" date="2025" name="Microbiol. Resour. Announc.">
        <title>Draft genome sequences for Neonectria magnoliae and Neonectria punicea, canker pathogens of Liriodendron tulipifera and Acer saccharum in West Virginia.</title>
        <authorList>
            <person name="Petronek H.M."/>
            <person name="Kasson M.T."/>
            <person name="Metheny A.M."/>
            <person name="Stauder C.M."/>
            <person name="Lovett B."/>
            <person name="Lynch S.C."/>
            <person name="Garnas J.R."/>
            <person name="Kasson L.R."/>
            <person name="Stajich J.E."/>
        </authorList>
    </citation>
    <scope>NUCLEOTIDE SEQUENCE [LARGE SCALE GENOMIC DNA]</scope>
    <source>
        <strain evidence="4 5">NRRL 64651</strain>
    </source>
</reference>
<keyword evidence="4" id="KW-0547">Nucleotide-binding</keyword>
<accession>A0ABR1IG41</accession>
<feature type="compositionally biased region" description="Polar residues" evidence="2">
    <location>
        <begin position="341"/>
        <end position="354"/>
    </location>
</feature>
<name>A0ABR1IG41_9HYPO</name>
<keyword evidence="4" id="KW-0378">Hydrolase</keyword>
<feature type="compositionally biased region" description="Polar residues" evidence="2">
    <location>
        <begin position="275"/>
        <end position="290"/>
    </location>
</feature>
<evidence type="ECO:0000313" key="5">
    <source>
        <dbReference type="Proteomes" id="UP001498421"/>
    </source>
</evidence>
<evidence type="ECO:0000256" key="1">
    <source>
        <dbReference type="ARBA" id="ARBA00023242"/>
    </source>
</evidence>
<gene>
    <name evidence="4" type="primary">KU70_1</name>
    <name evidence="4" type="ORF">QQZ08_000823</name>
</gene>
<dbReference type="Pfam" id="PF00172">
    <property type="entry name" value="Zn_clus"/>
    <property type="match status" value="1"/>
</dbReference>
<feature type="compositionally biased region" description="Polar residues" evidence="2">
    <location>
        <begin position="905"/>
        <end position="986"/>
    </location>
</feature>
<feature type="compositionally biased region" description="Polar residues" evidence="2">
    <location>
        <begin position="239"/>
        <end position="249"/>
    </location>
</feature>
<feature type="compositionally biased region" description="Basic and acidic residues" evidence="2">
    <location>
        <begin position="510"/>
        <end position="522"/>
    </location>
</feature>
<dbReference type="InterPro" id="IPR001138">
    <property type="entry name" value="Zn2Cys6_DnaBD"/>
</dbReference>